<evidence type="ECO:0000256" key="1">
    <source>
        <dbReference type="PROSITE-ProRule" id="PRU00047"/>
    </source>
</evidence>
<feature type="compositionally biased region" description="Basic and acidic residues" evidence="2">
    <location>
        <begin position="10"/>
        <end position="19"/>
    </location>
</feature>
<dbReference type="InterPro" id="IPR021109">
    <property type="entry name" value="Peptidase_aspartic_dom_sf"/>
</dbReference>
<reference evidence="4" key="1">
    <citation type="journal article" date="2022" name="Int. J. Mol. Sci.">
        <title>Draft Genome of Tanacetum Coccineum: Genomic Comparison of Closely Related Tanacetum-Family Plants.</title>
        <authorList>
            <person name="Yamashiro T."/>
            <person name="Shiraishi A."/>
            <person name="Nakayama K."/>
            <person name="Satake H."/>
        </authorList>
    </citation>
    <scope>NUCLEOTIDE SEQUENCE</scope>
</reference>
<dbReference type="InterPro" id="IPR043502">
    <property type="entry name" value="DNA/RNA_pol_sf"/>
</dbReference>
<dbReference type="EMBL" id="BQNB010016488">
    <property type="protein sequence ID" value="GJT52351.1"/>
    <property type="molecule type" value="Genomic_DNA"/>
</dbReference>
<organism evidence="4 5">
    <name type="scientific">Tanacetum coccineum</name>
    <dbReference type="NCBI Taxonomy" id="301880"/>
    <lineage>
        <taxon>Eukaryota</taxon>
        <taxon>Viridiplantae</taxon>
        <taxon>Streptophyta</taxon>
        <taxon>Embryophyta</taxon>
        <taxon>Tracheophyta</taxon>
        <taxon>Spermatophyta</taxon>
        <taxon>Magnoliopsida</taxon>
        <taxon>eudicotyledons</taxon>
        <taxon>Gunneridae</taxon>
        <taxon>Pentapetalae</taxon>
        <taxon>asterids</taxon>
        <taxon>campanulids</taxon>
        <taxon>Asterales</taxon>
        <taxon>Asteraceae</taxon>
        <taxon>Asteroideae</taxon>
        <taxon>Anthemideae</taxon>
        <taxon>Anthemidinae</taxon>
        <taxon>Tanacetum</taxon>
    </lineage>
</organism>
<dbReference type="Pfam" id="PF08284">
    <property type="entry name" value="RVP_2"/>
    <property type="match status" value="1"/>
</dbReference>
<sequence length="578" mass="65011">MVALQSQQRPARDPAHPDVPEEAGSVADALAEHEIQRNNNLNGDVSQGSGSGITRPVRPTRECTYTDFLKCQPMNFKGTEGVVGLTQWFERMETVFNISNCAVENQVKFATCTLHGVALTWWKSHVKTVGHDAAYNELKVKGTDLASYTQRFQELSLMCGRMFPEESDKIKKYVGGLPDMIHGSIMASKPKTMQDAVEFATELMDKKIRTFAERQTENKWKFEDTSRNNQNQQQQNKRQNIGKAYTAGFGEKKPYGGSKPLCSKCNYHHDGPCAPKYRKCNRNRHLARDCRSPANANTTNNQRGTRAGQKVTCFKCGAQGHFKRECPKLKNNNHGNQGENGNAPAKVYVVGNAGTNPDSNIVTDHYYDVELADKKIIGINTIIRGCTLNFLNHPFNIDLMPIELGSFDVIIGMDWLAKYQVVIVCAEKIVHIPWGNETLIVCGDGSDRGNKAHLNIISCTKTQKYMLKGCHVFLAHVTTKNTEDKLEGKRLEDVSIVRDFPKVFPEDFLARTPYRLAPSGMKELLDQLHELSDKGFIRPSSSHCGDLVLFVKKKDGSFRMCIEYRELNMLMIRIIIHS</sequence>
<dbReference type="InterPro" id="IPR001878">
    <property type="entry name" value="Znf_CCHC"/>
</dbReference>
<proteinExistence type="predicted"/>
<accession>A0ABQ5EN56</accession>
<dbReference type="SUPFAM" id="SSF56672">
    <property type="entry name" value="DNA/RNA polymerases"/>
    <property type="match status" value="1"/>
</dbReference>
<dbReference type="PANTHER" id="PTHR15503:SF45">
    <property type="entry name" value="RNA-DIRECTED DNA POLYMERASE HOMOLOG"/>
    <property type="match status" value="1"/>
</dbReference>
<keyword evidence="1" id="KW-0863">Zinc-finger</keyword>
<keyword evidence="4" id="KW-0548">Nucleotidyltransferase</keyword>
<evidence type="ECO:0000313" key="5">
    <source>
        <dbReference type="Proteomes" id="UP001151760"/>
    </source>
</evidence>
<dbReference type="SMART" id="SM00343">
    <property type="entry name" value="ZnF_C2HC"/>
    <property type="match status" value="2"/>
</dbReference>
<gene>
    <name evidence="4" type="ORF">Tco_0978508</name>
</gene>
<reference evidence="4" key="2">
    <citation type="submission" date="2022-01" db="EMBL/GenBank/DDBJ databases">
        <authorList>
            <person name="Yamashiro T."/>
            <person name="Shiraishi A."/>
            <person name="Satake H."/>
            <person name="Nakayama K."/>
        </authorList>
    </citation>
    <scope>NUCLEOTIDE SEQUENCE</scope>
</reference>
<comment type="caution">
    <text evidence="4">The sequence shown here is derived from an EMBL/GenBank/DDBJ whole genome shotgun (WGS) entry which is preliminary data.</text>
</comment>
<keyword evidence="5" id="KW-1185">Reference proteome</keyword>
<evidence type="ECO:0000259" key="3">
    <source>
        <dbReference type="PROSITE" id="PS50158"/>
    </source>
</evidence>
<dbReference type="Pfam" id="PF00098">
    <property type="entry name" value="zf-CCHC"/>
    <property type="match status" value="1"/>
</dbReference>
<dbReference type="CDD" id="cd00303">
    <property type="entry name" value="retropepsin_like"/>
    <property type="match status" value="1"/>
</dbReference>
<keyword evidence="4" id="KW-0808">Transferase</keyword>
<dbReference type="SUPFAM" id="SSF57756">
    <property type="entry name" value="Retrovirus zinc finger-like domains"/>
    <property type="match status" value="1"/>
</dbReference>
<evidence type="ECO:0000313" key="4">
    <source>
        <dbReference type="EMBL" id="GJT52351.1"/>
    </source>
</evidence>
<keyword evidence="1" id="KW-0479">Metal-binding</keyword>
<dbReference type="GO" id="GO:0003964">
    <property type="term" value="F:RNA-directed DNA polymerase activity"/>
    <property type="evidence" value="ECO:0007669"/>
    <property type="project" value="UniProtKB-KW"/>
</dbReference>
<name>A0ABQ5EN56_9ASTR</name>
<evidence type="ECO:0000256" key="2">
    <source>
        <dbReference type="SAM" id="MobiDB-lite"/>
    </source>
</evidence>
<feature type="region of interest" description="Disordered" evidence="2">
    <location>
        <begin position="38"/>
        <end position="58"/>
    </location>
</feature>
<feature type="domain" description="CCHC-type" evidence="3">
    <location>
        <begin position="313"/>
        <end position="328"/>
    </location>
</feature>
<feature type="compositionally biased region" description="Low complexity" evidence="2">
    <location>
        <begin position="227"/>
        <end position="239"/>
    </location>
</feature>
<dbReference type="InterPro" id="IPR032567">
    <property type="entry name" value="RTL1-rel"/>
</dbReference>
<keyword evidence="1" id="KW-0862">Zinc</keyword>
<feature type="compositionally biased region" description="Polar residues" evidence="2">
    <location>
        <begin position="38"/>
        <end position="48"/>
    </location>
</feature>
<dbReference type="InterPro" id="IPR036875">
    <property type="entry name" value="Znf_CCHC_sf"/>
</dbReference>
<protein>
    <submittedName>
        <fullName evidence="4">Reverse transcriptase domain-containing protein</fullName>
    </submittedName>
</protein>
<dbReference type="Gene3D" id="3.10.10.10">
    <property type="entry name" value="HIV Type 1 Reverse Transcriptase, subunit A, domain 1"/>
    <property type="match status" value="1"/>
</dbReference>
<feature type="region of interest" description="Disordered" evidence="2">
    <location>
        <begin position="1"/>
        <end position="23"/>
    </location>
</feature>
<feature type="region of interest" description="Disordered" evidence="2">
    <location>
        <begin position="219"/>
        <end position="240"/>
    </location>
</feature>
<dbReference type="PANTHER" id="PTHR15503">
    <property type="entry name" value="LDOC1 RELATED"/>
    <property type="match status" value="1"/>
</dbReference>
<dbReference type="PROSITE" id="PS50158">
    <property type="entry name" value="ZF_CCHC"/>
    <property type="match status" value="1"/>
</dbReference>
<keyword evidence="4" id="KW-0695">RNA-directed DNA polymerase</keyword>
<dbReference type="Gene3D" id="2.40.70.10">
    <property type="entry name" value="Acid Proteases"/>
    <property type="match status" value="1"/>
</dbReference>
<dbReference type="Gene3D" id="4.10.60.10">
    <property type="entry name" value="Zinc finger, CCHC-type"/>
    <property type="match status" value="1"/>
</dbReference>
<dbReference type="Proteomes" id="UP001151760">
    <property type="component" value="Unassembled WGS sequence"/>
</dbReference>